<evidence type="ECO:0000256" key="2">
    <source>
        <dbReference type="SAM" id="SignalP"/>
    </source>
</evidence>
<reference evidence="4 5" key="1">
    <citation type="submission" date="2016-10" db="EMBL/GenBank/DDBJ databases">
        <title>Arsenicibacter rosenii gen. nov., sp. nov., an efficient arsenic-methylating bacterium isolated from an arsenic-contaminated paddy soil.</title>
        <authorList>
            <person name="Huang K."/>
        </authorList>
    </citation>
    <scope>NUCLEOTIDE SEQUENCE [LARGE SCALE GENOMIC DNA]</scope>
    <source>
        <strain evidence="4 5">SM-1</strain>
    </source>
</reference>
<sequence>MHLRSILVSLLLISTLAMAFTTKPAGQAADRKPNIILILIDDMGIADVGCYRETGASAKAGPQLPPTPNIDRLASEGIKFTNYYSAAPICSPSRVGLTTGTVPGKWRITSFLADRKHNRTCQQADFLDASAPTVARSLKAQGYATAHFGKWHMGGGRDVDNAPGIRQYGFDEYASTWESPDPDPLLTSTDWIWAKSDSIKRWKRTAYFVGKTLDFLKRNPGNPCYINLWPDDVHTPWVADETTLNEAPKGTEKPREFKAVLADLDIQIGRLLDGLKALGIDNNTMIVFTSDNGALPTFQGVRSGILRGSKLSLYEGGIRMPFLVRYPAKTPKGKVDDESVMSALDLFPSFVSLSGAKPDLTRTDGENRADVLLGRASQRTKTLFWEYGRNTESFRYPAGRDKSPNLAIRQENWKLLIHDDGTNPELYDLRKDPSETTNLAEQQPERVAGMRSAVLAWRSGLPKL</sequence>
<gene>
    <name evidence="4" type="ORF">BLX24_08895</name>
</gene>
<dbReference type="InterPro" id="IPR000917">
    <property type="entry name" value="Sulfatase_N"/>
</dbReference>
<dbReference type="PANTHER" id="PTHR42693">
    <property type="entry name" value="ARYLSULFATASE FAMILY MEMBER"/>
    <property type="match status" value="1"/>
</dbReference>
<dbReference type="RefSeq" id="WP_071502743.1">
    <property type="nucleotide sequence ID" value="NZ_MORL01000003.1"/>
</dbReference>
<dbReference type="InterPro" id="IPR050738">
    <property type="entry name" value="Sulfatase"/>
</dbReference>
<accession>A0A1S2VMG6</accession>
<evidence type="ECO:0000259" key="3">
    <source>
        <dbReference type="Pfam" id="PF00884"/>
    </source>
</evidence>
<dbReference type="OrthoDB" id="9764377at2"/>
<dbReference type="GO" id="GO:0004065">
    <property type="term" value="F:arylsulfatase activity"/>
    <property type="evidence" value="ECO:0007669"/>
    <property type="project" value="TreeGrafter"/>
</dbReference>
<proteinExistence type="inferred from homology"/>
<organism evidence="4 5">
    <name type="scientific">Arsenicibacter rosenii</name>
    <dbReference type="NCBI Taxonomy" id="1750698"/>
    <lineage>
        <taxon>Bacteria</taxon>
        <taxon>Pseudomonadati</taxon>
        <taxon>Bacteroidota</taxon>
        <taxon>Cytophagia</taxon>
        <taxon>Cytophagales</taxon>
        <taxon>Spirosomataceae</taxon>
        <taxon>Arsenicibacter</taxon>
    </lineage>
</organism>
<dbReference type="SUPFAM" id="SSF53649">
    <property type="entry name" value="Alkaline phosphatase-like"/>
    <property type="match status" value="1"/>
</dbReference>
<feature type="chain" id="PRO_5010269856" evidence="2">
    <location>
        <begin position="20"/>
        <end position="464"/>
    </location>
</feature>
<keyword evidence="5" id="KW-1185">Reference proteome</keyword>
<evidence type="ECO:0000313" key="4">
    <source>
        <dbReference type="EMBL" id="OIN59944.1"/>
    </source>
</evidence>
<dbReference type="Gene3D" id="3.40.720.10">
    <property type="entry name" value="Alkaline Phosphatase, subunit A"/>
    <property type="match status" value="1"/>
</dbReference>
<dbReference type="EMBL" id="MORL01000003">
    <property type="protein sequence ID" value="OIN59944.1"/>
    <property type="molecule type" value="Genomic_DNA"/>
</dbReference>
<dbReference type="AlphaFoldDB" id="A0A1S2VMG6"/>
<feature type="signal peptide" evidence="2">
    <location>
        <begin position="1"/>
        <end position="19"/>
    </location>
</feature>
<dbReference type="InterPro" id="IPR017850">
    <property type="entry name" value="Alkaline_phosphatase_core_sf"/>
</dbReference>
<evidence type="ECO:0000256" key="1">
    <source>
        <dbReference type="ARBA" id="ARBA00008779"/>
    </source>
</evidence>
<protein>
    <submittedName>
        <fullName evidence="4">N-acetylgalactosamine-6-sulfatase</fullName>
    </submittedName>
</protein>
<comment type="similarity">
    <text evidence="1">Belongs to the sulfatase family.</text>
</comment>
<dbReference type="Gene3D" id="3.30.1120.10">
    <property type="match status" value="1"/>
</dbReference>
<feature type="domain" description="Sulfatase N-terminal" evidence="3">
    <location>
        <begin position="33"/>
        <end position="355"/>
    </location>
</feature>
<keyword evidence="2" id="KW-0732">Signal</keyword>
<dbReference type="Proteomes" id="UP000181790">
    <property type="component" value="Unassembled WGS sequence"/>
</dbReference>
<comment type="caution">
    <text evidence="4">The sequence shown here is derived from an EMBL/GenBank/DDBJ whole genome shotgun (WGS) entry which is preliminary data.</text>
</comment>
<dbReference type="PANTHER" id="PTHR42693:SF33">
    <property type="entry name" value="ARYLSULFATASE"/>
    <property type="match status" value="1"/>
</dbReference>
<evidence type="ECO:0000313" key="5">
    <source>
        <dbReference type="Proteomes" id="UP000181790"/>
    </source>
</evidence>
<name>A0A1S2VMG6_9BACT</name>
<dbReference type="Pfam" id="PF00884">
    <property type="entry name" value="Sulfatase"/>
    <property type="match status" value="1"/>
</dbReference>